<dbReference type="NCBIfam" id="TIGR00861">
    <property type="entry name" value="MIP"/>
    <property type="match status" value="1"/>
</dbReference>
<keyword evidence="4" id="KW-1003">Cell membrane</keyword>
<evidence type="ECO:0000256" key="11">
    <source>
        <dbReference type="SAM" id="MobiDB-lite"/>
    </source>
</evidence>
<feature type="transmembrane region" description="Helical" evidence="12">
    <location>
        <begin position="44"/>
        <end position="66"/>
    </location>
</feature>
<dbReference type="Pfam" id="PF00230">
    <property type="entry name" value="MIP"/>
    <property type="match status" value="1"/>
</dbReference>
<evidence type="ECO:0000256" key="4">
    <source>
        <dbReference type="ARBA" id="ARBA00022475"/>
    </source>
</evidence>
<dbReference type="CDD" id="cd00333">
    <property type="entry name" value="MIP"/>
    <property type="match status" value="1"/>
</dbReference>
<feature type="transmembrane region" description="Helical" evidence="12">
    <location>
        <begin position="123"/>
        <end position="144"/>
    </location>
</feature>
<dbReference type="AlphaFoldDB" id="A0A1D1UCS5"/>
<dbReference type="PANTHER" id="PTHR43829:SF9">
    <property type="entry name" value="AQUAPORIN-9"/>
    <property type="match status" value="1"/>
</dbReference>
<feature type="transmembrane region" description="Helical" evidence="12">
    <location>
        <begin position="212"/>
        <end position="230"/>
    </location>
</feature>
<keyword evidence="3 10" id="KW-0813">Transport</keyword>
<reference evidence="13 14" key="1">
    <citation type="journal article" date="2016" name="Nat. Commun.">
        <title>Extremotolerant tardigrade genome and improved radiotolerance of human cultured cells by tardigrade-unique protein.</title>
        <authorList>
            <person name="Hashimoto T."/>
            <person name="Horikawa D.D."/>
            <person name="Saito Y."/>
            <person name="Kuwahara H."/>
            <person name="Kozuka-Hata H."/>
            <person name="Shin-I T."/>
            <person name="Minakuchi Y."/>
            <person name="Ohishi K."/>
            <person name="Motoyama A."/>
            <person name="Aizu T."/>
            <person name="Enomoto A."/>
            <person name="Kondo K."/>
            <person name="Tanaka S."/>
            <person name="Hara Y."/>
            <person name="Koshikawa S."/>
            <person name="Sagara H."/>
            <person name="Miura T."/>
            <person name="Yokobori S."/>
            <person name="Miyagawa K."/>
            <person name="Suzuki Y."/>
            <person name="Kubo T."/>
            <person name="Oyama M."/>
            <person name="Kohara Y."/>
            <person name="Fujiyama A."/>
            <person name="Arakawa K."/>
            <person name="Katayama T."/>
            <person name="Toyoda A."/>
            <person name="Kunieda T."/>
        </authorList>
    </citation>
    <scope>NUCLEOTIDE SEQUENCE [LARGE SCALE GENOMIC DNA]</scope>
    <source>
        <strain evidence="13 14">YOKOZUNA-1</strain>
    </source>
</reference>
<dbReference type="STRING" id="947166.A0A1D1UCS5"/>
<dbReference type="GO" id="GO:0015250">
    <property type="term" value="F:water channel activity"/>
    <property type="evidence" value="ECO:0007669"/>
    <property type="project" value="TreeGrafter"/>
</dbReference>
<evidence type="ECO:0000256" key="6">
    <source>
        <dbReference type="ARBA" id="ARBA00022989"/>
    </source>
</evidence>
<dbReference type="EMBL" id="BDGG01000001">
    <property type="protein sequence ID" value="GAU87466.1"/>
    <property type="molecule type" value="Genomic_DNA"/>
</dbReference>
<evidence type="ECO:0000313" key="14">
    <source>
        <dbReference type="Proteomes" id="UP000186922"/>
    </source>
</evidence>
<keyword evidence="5 10" id="KW-0812">Transmembrane</keyword>
<evidence type="ECO:0000256" key="9">
    <source>
        <dbReference type="ARBA" id="ARBA00045280"/>
    </source>
</evidence>
<keyword evidence="7" id="KW-0346">Stress response</keyword>
<feature type="region of interest" description="Disordered" evidence="11">
    <location>
        <begin position="1"/>
        <end position="22"/>
    </location>
</feature>
<comment type="subcellular location">
    <subcellularLocation>
        <location evidence="1">Cell membrane</location>
        <topology evidence="1">Multi-pass membrane protein</topology>
    </subcellularLocation>
</comment>
<keyword evidence="8 12" id="KW-0472">Membrane</keyword>
<keyword evidence="6 12" id="KW-1133">Transmembrane helix</keyword>
<feature type="transmembrane region" description="Helical" evidence="12">
    <location>
        <begin position="267"/>
        <end position="287"/>
    </location>
</feature>
<protein>
    <submittedName>
        <fullName evidence="13">AQP2</fullName>
    </submittedName>
</protein>
<dbReference type="Gene3D" id="1.20.1080.10">
    <property type="entry name" value="Glycerol uptake facilitator protein"/>
    <property type="match status" value="1"/>
</dbReference>
<gene>
    <name evidence="13" type="primary">RvY_00301-1</name>
    <name evidence="13" type="synonym">RvY_00301.1</name>
    <name evidence="13" type="ORF">RvY_00301</name>
</gene>
<evidence type="ECO:0000256" key="3">
    <source>
        <dbReference type="ARBA" id="ARBA00022448"/>
    </source>
</evidence>
<dbReference type="GO" id="GO:0015254">
    <property type="term" value="F:glycerol channel activity"/>
    <property type="evidence" value="ECO:0007669"/>
    <property type="project" value="TreeGrafter"/>
</dbReference>
<evidence type="ECO:0000256" key="2">
    <source>
        <dbReference type="ARBA" id="ARBA00006175"/>
    </source>
</evidence>
<evidence type="ECO:0000256" key="7">
    <source>
        <dbReference type="ARBA" id="ARBA00023016"/>
    </source>
</evidence>
<keyword evidence="14" id="KW-1185">Reference proteome</keyword>
<dbReference type="SMR" id="A0A1D1UCS5"/>
<dbReference type="PANTHER" id="PTHR43829">
    <property type="entry name" value="AQUAPORIN OR AQUAGLYCEROPORIN RELATED"/>
    <property type="match status" value="1"/>
</dbReference>
<dbReference type="SUPFAM" id="SSF81338">
    <property type="entry name" value="Aquaporin-like"/>
    <property type="match status" value="1"/>
</dbReference>
<organism evidence="13 14">
    <name type="scientific">Ramazzottius varieornatus</name>
    <name type="common">Water bear</name>
    <name type="synonym">Tardigrade</name>
    <dbReference type="NCBI Taxonomy" id="947166"/>
    <lineage>
        <taxon>Eukaryota</taxon>
        <taxon>Metazoa</taxon>
        <taxon>Ecdysozoa</taxon>
        <taxon>Tardigrada</taxon>
        <taxon>Eutardigrada</taxon>
        <taxon>Parachela</taxon>
        <taxon>Hypsibioidea</taxon>
        <taxon>Ramazzottiidae</taxon>
        <taxon>Ramazzottius</taxon>
    </lineage>
</organism>
<dbReference type="InterPro" id="IPR000425">
    <property type="entry name" value="MIP"/>
</dbReference>
<dbReference type="GO" id="GO:0016323">
    <property type="term" value="C:basolateral plasma membrane"/>
    <property type="evidence" value="ECO:0007669"/>
    <property type="project" value="TreeGrafter"/>
</dbReference>
<comment type="function">
    <text evidence="9">Aquaglyceroporin that may modulate the water content and osmolytes during anhydrobiosis.</text>
</comment>
<comment type="caution">
    <text evidence="13">The sequence shown here is derived from an EMBL/GenBank/DDBJ whole genome shotgun (WGS) entry which is preliminary data.</text>
</comment>
<dbReference type="OrthoDB" id="3222at2759"/>
<evidence type="ECO:0000256" key="8">
    <source>
        <dbReference type="ARBA" id="ARBA00023136"/>
    </source>
</evidence>
<dbReference type="Proteomes" id="UP000186922">
    <property type="component" value="Unassembled WGS sequence"/>
</dbReference>
<name>A0A1D1UCS5_RAMVA</name>
<evidence type="ECO:0000256" key="10">
    <source>
        <dbReference type="RuleBase" id="RU000477"/>
    </source>
</evidence>
<dbReference type="InterPro" id="IPR023271">
    <property type="entry name" value="Aquaporin-like"/>
</dbReference>
<accession>A0A1D1UCS5</accession>
<proteinExistence type="inferred from homology"/>
<sequence>MSSHVIPADHGKGNGPRAVPRDYAEHRPSWRKRLGNTFRVKNELFRHMIAEFYGTFILMVFIESTVMSQAFAGRRDDAFFIAVAHGLSVTMAIYSCAGVSGAVLNPALNFAFALVGKLSWTHALFYSFAQYAGAFVASGVVYTVQYEAVNKFDGGVRQSFGENGSAAFYSTFPGEHHSVASSFLHEMVCTALLMSGVLSMADEKNWKPHKGFIPVATGLLITTILLAFGANEGVGMNPARDLSPRLFMLAAGYPLDVLSFWDYNYFWIPVVAPHVGAIVGALTYTFFIEVQHPVRREDTPYYPQ</sequence>
<feature type="transmembrane region" description="Helical" evidence="12">
    <location>
        <begin position="183"/>
        <end position="200"/>
    </location>
</feature>
<evidence type="ECO:0000256" key="5">
    <source>
        <dbReference type="ARBA" id="ARBA00022692"/>
    </source>
</evidence>
<comment type="similarity">
    <text evidence="2 10">Belongs to the MIP/aquaporin (TC 1.A.8) family.</text>
</comment>
<evidence type="ECO:0000313" key="13">
    <source>
        <dbReference type="EMBL" id="GAU87466.1"/>
    </source>
</evidence>
<dbReference type="PRINTS" id="PR00783">
    <property type="entry name" value="MINTRINSICP"/>
</dbReference>
<dbReference type="InterPro" id="IPR050363">
    <property type="entry name" value="MIP/Aquaporin"/>
</dbReference>
<feature type="transmembrane region" description="Helical" evidence="12">
    <location>
        <begin position="78"/>
        <end position="103"/>
    </location>
</feature>
<evidence type="ECO:0000256" key="1">
    <source>
        <dbReference type="ARBA" id="ARBA00004651"/>
    </source>
</evidence>
<evidence type="ECO:0000256" key="12">
    <source>
        <dbReference type="SAM" id="Phobius"/>
    </source>
</evidence>